<feature type="region of interest" description="Disordered" evidence="1">
    <location>
        <begin position="70"/>
        <end position="105"/>
    </location>
</feature>
<feature type="region of interest" description="Disordered" evidence="1">
    <location>
        <begin position="306"/>
        <end position="370"/>
    </location>
</feature>
<sequence>MSDIEDYAYSPYDDLDDILYDADPDPELADDLADHTIHSPVYHDEDAVKNELQEYFSDWEYYSDDYLDDDPTLLRKNPQDGGPPIRLASTKQEPKRGKKRKLVETQDIPPFDLNEDQLLTRCIKGVIWAKPSELRTPRYEEGRDNKVALMKDWKQVFAVKDNGWTRSSDQGQEDESWANDLSLADMGLRHLPRQSSFKQDVEQEEAVFDEDEGAEREGAILSDTDPPGPRSLLRDAMLVDEGDGEITQLIPATEDLEDERGPRKRLRVKPDLPSPPDSNEAITLEMEDLQVTSKVKAAASRNQEAFVANGDETIQTNATISAGSDVPQIRKRKATEEPEDSATKSTASSRAKRVSRDPTNSRTTRGTKTR</sequence>
<dbReference type="EMBL" id="KN846957">
    <property type="protein sequence ID" value="KIW70736.1"/>
    <property type="molecule type" value="Genomic_DNA"/>
</dbReference>
<feature type="compositionally biased region" description="Polar residues" evidence="1">
    <location>
        <begin position="312"/>
        <end position="322"/>
    </location>
</feature>
<dbReference type="AlphaFoldDB" id="A0A0D2CZP9"/>
<feature type="region of interest" description="Disordered" evidence="1">
    <location>
        <begin position="244"/>
        <end position="281"/>
    </location>
</feature>
<dbReference type="STRING" id="5601.A0A0D2CZP9"/>
<keyword evidence="3" id="KW-1185">Reference proteome</keyword>
<name>A0A0D2CZP9_9EURO</name>
<reference evidence="2 3" key="1">
    <citation type="submission" date="2015-01" db="EMBL/GenBank/DDBJ databases">
        <title>The Genome Sequence of Capronia semiimmersa CBS27337.</title>
        <authorList>
            <consortium name="The Broad Institute Genomics Platform"/>
            <person name="Cuomo C."/>
            <person name="de Hoog S."/>
            <person name="Gorbushina A."/>
            <person name="Stielow B."/>
            <person name="Teixiera M."/>
            <person name="Abouelleil A."/>
            <person name="Chapman S.B."/>
            <person name="Priest M."/>
            <person name="Young S.K."/>
            <person name="Wortman J."/>
            <person name="Nusbaum C."/>
            <person name="Birren B."/>
        </authorList>
    </citation>
    <scope>NUCLEOTIDE SEQUENCE [LARGE SCALE GENOMIC DNA]</scope>
    <source>
        <strain evidence="2 3">CBS 27337</strain>
    </source>
</reference>
<accession>A0A0D2CZP9</accession>
<feature type="compositionally biased region" description="Acidic residues" evidence="1">
    <location>
        <begin position="202"/>
        <end position="214"/>
    </location>
</feature>
<feature type="region of interest" description="Disordered" evidence="1">
    <location>
        <begin position="194"/>
        <end position="230"/>
    </location>
</feature>
<protein>
    <submittedName>
        <fullName evidence="2">Uncharacterized protein</fullName>
    </submittedName>
</protein>
<evidence type="ECO:0000313" key="2">
    <source>
        <dbReference type="EMBL" id="KIW70736.1"/>
    </source>
</evidence>
<dbReference type="Proteomes" id="UP000054266">
    <property type="component" value="Unassembled WGS sequence"/>
</dbReference>
<evidence type="ECO:0000313" key="3">
    <source>
        <dbReference type="Proteomes" id="UP000054266"/>
    </source>
</evidence>
<organism evidence="2 3">
    <name type="scientific">Phialophora macrospora</name>
    <dbReference type="NCBI Taxonomy" id="1851006"/>
    <lineage>
        <taxon>Eukaryota</taxon>
        <taxon>Fungi</taxon>
        <taxon>Dikarya</taxon>
        <taxon>Ascomycota</taxon>
        <taxon>Pezizomycotina</taxon>
        <taxon>Eurotiomycetes</taxon>
        <taxon>Chaetothyriomycetidae</taxon>
        <taxon>Chaetothyriales</taxon>
        <taxon>Herpotrichiellaceae</taxon>
        <taxon>Phialophora</taxon>
    </lineage>
</organism>
<gene>
    <name evidence="2" type="ORF">PV04_02977</name>
</gene>
<evidence type="ECO:0000256" key="1">
    <source>
        <dbReference type="SAM" id="MobiDB-lite"/>
    </source>
</evidence>
<dbReference type="HOGENOM" id="CLU_062651_0_0_1"/>
<proteinExistence type="predicted"/>